<comment type="caution">
    <text evidence="5">The sequence shown here is derived from an EMBL/GenBank/DDBJ whole genome shotgun (WGS) entry which is preliminary data.</text>
</comment>
<keyword evidence="3" id="KW-0732">Signal</keyword>
<comment type="similarity">
    <text evidence="1">Belongs to the sulfatase family.</text>
</comment>
<proteinExistence type="inferred from homology"/>
<feature type="chain" id="PRO_5033003888" evidence="3">
    <location>
        <begin position="20"/>
        <end position="1326"/>
    </location>
</feature>
<protein>
    <submittedName>
        <fullName evidence="5">Arylsulfatase A-like enzyme</fullName>
    </submittedName>
</protein>
<keyword evidence="2" id="KW-0378">Hydrolase</keyword>
<dbReference type="InterPro" id="IPR017850">
    <property type="entry name" value="Alkaline_phosphatase_core_sf"/>
</dbReference>
<gene>
    <name evidence="5" type="ORF">HNR46_002754</name>
</gene>
<reference evidence="5 6" key="1">
    <citation type="submission" date="2020-08" db="EMBL/GenBank/DDBJ databases">
        <title>Genomic Encyclopedia of Type Strains, Phase IV (KMG-IV): sequencing the most valuable type-strain genomes for metagenomic binning, comparative biology and taxonomic classification.</title>
        <authorList>
            <person name="Goeker M."/>
        </authorList>
    </citation>
    <scope>NUCLEOTIDE SEQUENCE [LARGE SCALE GENOMIC DNA]</scope>
    <source>
        <strain evidence="5 6">YC6886</strain>
    </source>
</reference>
<evidence type="ECO:0000313" key="6">
    <source>
        <dbReference type="Proteomes" id="UP000557717"/>
    </source>
</evidence>
<dbReference type="EMBL" id="JACHFD010000013">
    <property type="protein sequence ID" value="MBB5352508.1"/>
    <property type="molecule type" value="Genomic_DNA"/>
</dbReference>
<keyword evidence="6" id="KW-1185">Reference proteome</keyword>
<evidence type="ECO:0000256" key="2">
    <source>
        <dbReference type="ARBA" id="ARBA00022801"/>
    </source>
</evidence>
<sequence>MKPVISALLAGLGLMSVQAQTTLFSDTFDRADSRNIDLSLLGITDGTGSSMPVDGVYGHGFVDPANLTSGPDGVAANGGGARIANGQLELATGAGTSNAYVRHNFVDSSILEAGGMEVSLQITSVSQSTEGQGGGFAMGMSEAQAEDTGDAFDGGGSSTGLNKMTDGLGNSANTVAVSDFWVVLRANGTLAWGGVGNQAAFGTASVGSKVGTISARFEFDSFEQDETVAYQVFFDGTLMGEGSFSWDESAENFIGLDARDAAAVGMDQFQITTLGAPPITASLEANPLVIPADATAEPVTLTWSGENLPTGTSYEILASPAAVFPSGGQSGSAEAGSGAVEVQVDGTQGDTDFTLRFLLDGEELATATRTVRKHRTNVLLILLDDMGFSDFGCYGSEIHTPVIDSLAATGLRYRNFYNTARCSTTRCALLSGLYTQQVGDPPGASLPPLREDNNVTIAELLSTTGYRRYMAGKWHTGTGDTRSPIARGWEHIFGHRSGGNDPHNRVSGSNHDSFWKASNFGFYSKDGEIAEIDYSNSTFHQTDAIGDYALKFLDHHRAKEDGAPFFLYLPFNAQHWPINAPAEMADRYTNAGDSTPDSLTVDGGVDGGDYYDYEVGWDQTRADRLARQKALGIFDPAVELSPRSPAINSDGTDNPDPSIIVDIPAWNSLGSDRQTDLARRMAVYAAMLEQIDRNIGRVVEHLDELGVLDDTLIFLLADNGGNYEGGLFGRTQGTINAEPVTGTSSLAGMGQAATPDLRLGGGWANVNNTPFRLYKHYQHEGGIRTPCIIHWPNGITSPGRWVKDRGHLIDIMATISEVTETPWPVTWPGRTLLPWEGESLVPHFQPETVAQFPVRPLGFEHESNRAWFKGNYKFVTKHFSYPDGSSPQNEYELYDVSVDPVELHNLAGEQPARVAEMIDEWNAWAVHVGVPSDRLILPPVPQLDPAEMEEDLFVDTFNRPDSSDPDSEALGMTGSLVPGLGAGSAYYDSWEEGSTEVLGMNLLMANGTGMTEVALRHNFVDAEILAAGGFSVELRVDEISSGNADEANRYAGIALGLSEAEAQSSNDVSQAGPPTSFRGLSGGAVGTADAFVELDQNGNVKCWVAGQLVETVAVGATRGTLLVSCETSAFEAGGSATLRAYFDGQPVDLDSATAGMGRSFSWSQTGQNYLGLSARATGHVTLDNLAVRLHPLSRVLAALYAREAGLSGAASGPGADPDGDGDDNFVEWLKAGNPDGSDVGTKLLSVMPSADGVFRFSYARISDADESGLSYSFRYSEDLSGESWTLFEPETISAEPLGDRHEVRLAAVPGELAAGRERLFIVVEVK</sequence>
<dbReference type="Proteomes" id="UP000557717">
    <property type="component" value="Unassembled WGS sequence"/>
</dbReference>
<feature type="domain" description="Sulfatase N-terminal" evidence="4">
    <location>
        <begin position="377"/>
        <end position="819"/>
    </location>
</feature>
<feature type="signal peptide" evidence="3">
    <location>
        <begin position="1"/>
        <end position="19"/>
    </location>
</feature>
<evidence type="ECO:0000256" key="1">
    <source>
        <dbReference type="ARBA" id="ARBA00008779"/>
    </source>
</evidence>
<evidence type="ECO:0000313" key="5">
    <source>
        <dbReference type="EMBL" id="MBB5352508.1"/>
    </source>
</evidence>
<evidence type="ECO:0000256" key="3">
    <source>
        <dbReference type="SAM" id="SignalP"/>
    </source>
</evidence>
<dbReference type="InterPro" id="IPR050738">
    <property type="entry name" value="Sulfatase"/>
</dbReference>
<accession>A0A840VD03</accession>
<dbReference type="Gene3D" id="3.30.1120.10">
    <property type="match status" value="1"/>
</dbReference>
<evidence type="ECO:0000259" key="4">
    <source>
        <dbReference type="Pfam" id="PF00884"/>
    </source>
</evidence>
<name>A0A840VD03_9BACT</name>
<dbReference type="GO" id="GO:0004065">
    <property type="term" value="F:arylsulfatase activity"/>
    <property type="evidence" value="ECO:0007669"/>
    <property type="project" value="TreeGrafter"/>
</dbReference>
<organism evidence="5 6">
    <name type="scientific">Haloferula luteola</name>
    <dbReference type="NCBI Taxonomy" id="595692"/>
    <lineage>
        <taxon>Bacteria</taxon>
        <taxon>Pseudomonadati</taxon>
        <taxon>Verrucomicrobiota</taxon>
        <taxon>Verrucomicrobiia</taxon>
        <taxon>Verrucomicrobiales</taxon>
        <taxon>Verrucomicrobiaceae</taxon>
        <taxon>Haloferula</taxon>
    </lineage>
</organism>
<dbReference type="CDD" id="cd16025">
    <property type="entry name" value="PAS_like"/>
    <property type="match status" value="1"/>
</dbReference>
<dbReference type="PANTHER" id="PTHR42693:SF53">
    <property type="entry name" value="ENDO-4-O-SULFATASE"/>
    <property type="match status" value="1"/>
</dbReference>
<dbReference type="RefSeq" id="WP_184019604.1">
    <property type="nucleotide sequence ID" value="NZ_JACHFD010000013.1"/>
</dbReference>
<dbReference type="PANTHER" id="PTHR42693">
    <property type="entry name" value="ARYLSULFATASE FAMILY MEMBER"/>
    <property type="match status" value="1"/>
</dbReference>
<dbReference type="SUPFAM" id="SSF53649">
    <property type="entry name" value="Alkaline phosphatase-like"/>
    <property type="match status" value="1"/>
</dbReference>
<dbReference type="Pfam" id="PF00884">
    <property type="entry name" value="Sulfatase"/>
    <property type="match status" value="1"/>
</dbReference>
<dbReference type="Gene3D" id="3.40.720.10">
    <property type="entry name" value="Alkaline Phosphatase, subunit A"/>
    <property type="match status" value="1"/>
</dbReference>
<dbReference type="InterPro" id="IPR000917">
    <property type="entry name" value="Sulfatase_N"/>
</dbReference>